<reference evidence="1 2" key="1">
    <citation type="submission" date="2016-10" db="EMBL/GenBank/DDBJ databases">
        <authorList>
            <person name="de Groot N.N."/>
        </authorList>
    </citation>
    <scope>NUCLEOTIDE SEQUENCE [LARGE SCALE GENOMIC DNA]</scope>
    <source>
        <strain evidence="1 2">Nv1</strain>
    </source>
</reference>
<name>A0A1H7FNK5_9PROT</name>
<gene>
    <name evidence="1" type="ORF">SAMN05216387_10145</name>
</gene>
<evidence type="ECO:0008006" key="3">
    <source>
        <dbReference type="Google" id="ProtNLM"/>
    </source>
</evidence>
<dbReference type="AlphaFoldDB" id="A0A1H7FNK5"/>
<evidence type="ECO:0000313" key="1">
    <source>
        <dbReference type="EMBL" id="SEK27676.1"/>
    </source>
</evidence>
<sequence length="37" mass="4552">MHIIRWLIQHGHKVYRAMDRTFRDGVKKRQKTDAVIF</sequence>
<protein>
    <recommendedName>
        <fullName evidence="3">Transposase</fullName>
    </recommendedName>
</protein>
<dbReference type="STRING" id="1233.SAMN05216387_10145"/>
<dbReference type="EMBL" id="FOBH01000001">
    <property type="protein sequence ID" value="SEK27676.1"/>
    <property type="molecule type" value="Genomic_DNA"/>
</dbReference>
<evidence type="ECO:0000313" key="2">
    <source>
        <dbReference type="Proteomes" id="UP000198620"/>
    </source>
</evidence>
<accession>A0A1H7FNK5</accession>
<keyword evidence="2" id="KW-1185">Reference proteome</keyword>
<dbReference type="Proteomes" id="UP000198620">
    <property type="component" value="Unassembled WGS sequence"/>
</dbReference>
<proteinExistence type="predicted"/>
<organism evidence="1 2">
    <name type="scientific">Nitrosovibrio tenuis</name>
    <dbReference type="NCBI Taxonomy" id="1233"/>
    <lineage>
        <taxon>Bacteria</taxon>
        <taxon>Pseudomonadati</taxon>
        <taxon>Pseudomonadota</taxon>
        <taxon>Betaproteobacteria</taxon>
        <taxon>Nitrosomonadales</taxon>
        <taxon>Nitrosomonadaceae</taxon>
        <taxon>Nitrosovibrio</taxon>
    </lineage>
</organism>